<proteinExistence type="predicted"/>
<evidence type="ECO:0000259" key="3">
    <source>
        <dbReference type="SMART" id="SM00331"/>
    </source>
</evidence>
<dbReference type="PANTHER" id="PTHR43156">
    <property type="entry name" value="STAGE II SPORULATION PROTEIN E-RELATED"/>
    <property type="match status" value="1"/>
</dbReference>
<evidence type="ECO:0000313" key="5">
    <source>
        <dbReference type="Proteomes" id="UP000002710"/>
    </source>
</evidence>
<dbReference type="Proteomes" id="UP000002710">
    <property type="component" value="Chromosome"/>
</dbReference>
<evidence type="ECO:0000256" key="1">
    <source>
        <dbReference type="ARBA" id="ARBA00022801"/>
    </source>
</evidence>
<dbReference type="InterPro" id="IPR036457">
    <property type="entry name" value="PPM-type-like_dom_sf"/>
</dbReference>
<protein>
    <submittedName>
        <fullName evidence="4">Protein serine/threonine phosphatase</fullName>
    </submittedName>
</protein>
<organism evidence="4 5">
    <name type="scientific">Oleidesulfovibrio alaskensis (strain ATCC BAA-1058 / DSM 17464 / G20)</name>
    <name type="common">Desulfovibrio alaskensis</name>
    <dbReference type="NCBI Taxonomy" id="207559"/>
    <lineage>
        <taxon>Bacteria</taxon>
        <taxon>Pseudomonadati</taxon>
        <taxon>Thermodesulfobacteriota</taxon>
        <taxon>Desulfovibrionia</taxon>
        <taxon>Desulfovibrionales</taxon>
        <taxon>Desulfovibrionaceae</taxon>
        <taxon>Oleidesulfovibrio</taxon>
    </lineage>
</organism>
<dbReference type="AlphaFoldDB" id="Q30WV5"/>
<accession>Q30WV5</accession>
<sequence>MSKTTRFLDALAEVSVQTKMKIILFLGLVMFPLVVLVLNDSLERRGLNNFIAVWTAGSLLLFLPLTRGALHLLVLRSVHYLNGLCEQMKAGNLRPFATLPPEPKEGDELQRLRHNMFWMGHVIHSRQHELAVTMEHLKETQNQLVSSIEYASLIQRSFLPARSELAHLFGDHFLLWSQRDTVGGDSYWYKQTPQGFFAAVIDCTGHGVPGAFMTLIVHSLFERLDISAVDGNPAALVGAMNNSIKNALEQHDRKAASDEGMDCSVCFVPAKRGVVRFAGAGSSLFVTRADGTVQEVRGDRSGAGYVRTARDAVFTNHDIPLETGMRWYMASDGFADQIGGEKNLPFGKKRFMALLSRTAVLDCAAQQRALEEAFAGYRGHQPRRDDVTVLGFTVQSA</sequence>
<dbReference type="eggNOG" id="COG2208">
    <property type="taxonomic scope" value="Bacteria"/>
</dbReference>
<evidence type="ECO:0000313" key="4">
    <source>
        <dbReference type="EMBL" id="ABB39841.1"/>
    </source>
</evidence>
<keyword evidence="2" id="KW-0472">Membrane</keyword>
<dbReference type="InterPro" id="IPR001932">
    <property type="entry name" value="PPM-type_phosphatase-like_dom"/>
</dbReference>
<dbReference type="InterPro" id="IPR052016">
    <property type="entry name" value="Bact_Sigma-Reg"/>
</dbReference>
<dbReference type="SUPFAM" id="SSF81606">
    <property type="entry name" value="PP2C-like"/>
    <property type="match status" value="1"/>
</dbReference>
<reference evidence="4 5" key="1">
    <citation type="journal article" date="2011" name="J. Bacteriol.">
        <title>Complete genome sequence and updated annotation of Desulfovibrio alaskensis G20.</title>
        <authorList>
            <person name="Hauser L.J."/>
            <person name="Land M.L."/>
            <person name="Brown S.D."/>
            <person name="Larimer F."/>
            <person name="Keller K.L."/>
            <person name="Rapp-Giles B.J."/>
            <person name="Price M.N."/>
            <person name="Lin M."/>
            <person name="Bruce D.C."/>
            <person name="Detter J.C."/>
            <person name="Tapia R."/>
            <person name="Han C.S."/>
            <person name="Goodwin L.A."/>
            <person name="Cheng J.F."/>
            <person name="Pitluck S."/>
            <person name="Copeland A."/>
            <person name="Lucas S."/>
            <person name="Nolan M."/>
            <person name="Lapidus A.L."/>
            <person name="Palumbo A.V."/>
            <person name="Wall J.D."/>
        </authorList>
    </citation>
    <scope>NUCLEOTIDE SEQUENCE [LARGE SCALE GENOMIC DNA]</scope>
    <source>
        <strain evidence="5">ATCC BAA 1058 / DSM 17464 / G20</strain>
    </source>
</reference>
<dbReference type="HOGENOM" id="CLU_026432_2_0_7"/>
<name>Q30WV5_OLEA2</name>
<gene>
    <name evidence="4" type="ordered locus">Dde_3047</name>
</gene>
<feature type="transmembrane region" description="Helical" evidence="2">
    <location>
        <begin position="20"/>
        <end position="38"/>
    </location>
</feature>
<feature type="transmembrane region" description="Helical" evidence="2">
    <location>
        <begin position="50"/>
        <end position="75"/>
    </location>
</feature>
<keyword evidence="2" id="KW-0812">Transmembrane</keyword>
<keyword evidence="2" id="KW-1133">Transmembrane helix</keyword>
<dbReference type="RefSeq" id="WP_011368812.1">
    <property type="nucleotide sequence ID" value="NC_007519.1"/>
</dbReference>
<keyword evidence="1" id="KW-0378">Hydrolase</keyword>
<keyword evidence="5" id="KW-1185">Reference proteome</keyword>
<dbReference type="Pfam" id="PF07228">
    <property type="entry name" value="SpoIIE"/>
    <property type="match status" value="1"/>
</dbReference>
<feature type="domain" description="PPM-type phosphatase" evidence="3">
    <location>
        <begin position="167"/>
        <end position="394"/>
    </location>
</feature>
<dbReference type="SMART" id="SM00331">
    <property type="entry name" value="PP2C_SIG"/>
    <property type="match status" value="1"/>
</dbReference>
<dbReference type="EMBL" id="CP000112">
    <property type="protein sequence ID" value="ABB39841.1"/>
    <property type="molecule type" value="Genomic_DNA"/>
</dbReference>
<dbReference type="STRING" id="207559.Dde_3047"/>
<dbReference type="GO" id="GO:0016791">
    <property type="term" value="F:phosphatase activity"/>
    <property type="evidence" value="ECO:0007669"/>
    <property type="project" value="TreeGrafter"/>
</dbReference>
<dbReference type="Gene3D" id="3.60.40.10">
    <property type="entry name" value="PPM-type phosphatase domain"/>
    <property type="match status" value="1"/>
</dbReference>
<evidence type="ECO:0000256" key="2">
    <source>
        <dbReference type="SAM" id="Phobius"/>
    </source>
</evidence>
<dbReference type="KEGG" id="dde:Dde_3047"/>
<dbReference type="PANTHER" id="PTHR43156:SF9">
    <property type="entry name" value="HAMP DOMAIN-CONTAINING PROTEIN"/>
    <property type="match status" value="1"/>
</dbReference>